<keyword evidence="2" id="KW-1185">Reference proteome</keyword>
<name>A0ACC2PS99_9HYME</name>
<comment type="caution">
    <text evidence="1">The sequence shown here is derived from an EMBL/GenBank/DDBJ whole genome shotgun (WGS) entry which is preliminary data.</text>
</comment>
<accession>A0ACC2PS99</accession>
<reference evidence="1" key="1">
    <citation type="submission" date="2023-04" db="EMBL/GenBank/DDBJ databases">
        <title>A chromosome-level genome assembly of the parasitoid wasp Eretmocerus hayati.</title>
        <authorList>
            <person name="Zhong Y."/>
            <person name="Liu S."/>
            <person name="Liu Y."/>
        </authorList>
    </citation>
    <scope>NUCLEOTIDE SEQUENCE</scope>
    <source>
        <strain evidence="1">ZJU_SS_LIU_2023</strain>
    </source>
</reference>
<dbReference type="Proteomes" id="UP001239111">
    <property type="component" value="Chromosome 1"/>
</dbReference>
<protein>
    <submittedName>
        <fullName evidence="1">Uncharacterized protein</fullName>
    </submittedName>
</protein>
<gene>
    <name evidence="1" type="ORF">QAD02_022079</name>
</gene>
<organism evidence="1 2">
    <name type="scientific">Eretmocerus hayati</name>
    <dbReference type="NCBI Taxonomy" id="131215"/>
    <lineage>
        <taxon>Eukaryota</taxon>
        <taxon>Metazoa</taxon>
        <taxon>Ecdysozoa</taxon>
        <taxon>Arthropoda</taxon>
        <taxon>Hexapoda</taxon>
        <taxon>Insecta</taxon>
        <taxon>Pterygota</taxon>
        <taxon>Neoptera</taxon>
        <taxon>Endopterygota</taxon>
        <taxon>Hymenoptera</taxon>
        <taxon>Apocrita</taxon>
        <taxon>Proctotrupomorpha</taxon>
        <taxon>Chalcidoidea</taxon>
        <taxon>Aphelinidae</taxon>
        <taxon>Aphelininae</taxon>
        <taxon>Eretmocerus</taxon>
    </lineage>
</organism>
<evidence type="ECO:0000313" key="1">
    <source>
        <dbReference type="EMBL" id="KAJ8686285.1"/>
    </source>
</evidence>
<evidence type="ECO:0000313" key="2">
    <source>
        <dbReference type="Proteomes" id="UP001239111"/>
    </source>
</evidence>
<sequence length="733" mass="79847">MGARAALLLQLVFFALFNDGLAQLDQFSRFGEIGTMCSSYQFRCKSGQCIASESVCDGSVDCTDGSDETRDQCSGPGSATCGPRAFRCDYGACVDGDAVCNRVRDCADNSDESPERCSRDNQFGGSTGGQGGQQQPAPVVPIGCRPGQFRCDNGQCVPSTSSCDGAIDCLDKSDETEECASYICPEYAFRCRYGACIDARKKCDGDVNCADGSDESRILCSSENRPWPTTQQPPKTTKRPSSQPVPSDPYNVSKPRPTQSPYPSGGAGTATPRPQVTQRPQTAPVTQRPSDRPDVDSQLSEFCKLPPQPSNGEYKLDRNSCQGYSTCLPSSGMTNIKPGVALYYSCDPGYTIKGPPSVYCQRSGMLSEIPTCEQIRCRPLSSASTDAKCMYEDNWVSCDSPVLPKTTAQLSCRNSYTRDTTDLTRRENIRCNANGEWEPHPIKCVSVCGVASTGYGTPLVVNGSRATVSDFPWHGTLYRAKGPEKQFICGASIIKDDLLVTAAHCVYDESEKKTGKPSLFYVAVGNVYREYDYEGNDQNTVKKTRVKKIFIDCKYLGLNGNYASDIAILQVEKPFVFSSIVMPVCLDLSPSGDQAVLELGNYGKVAGFGRTAKGESSFILQYLTVPYVPLSTCKSSSKESESEKYITIDKFCAGYTNGSSVCDGDSGGGLVFKTDNKWYLRGIVSVGLGFKKEGATRYCDSYAYSLYTRVSRHMEWIQDIILRLETNKQISCT</sequence>
<proteinExistence type="predicted"/>
<dbReference type="EMBL" id="CM056741">
    <property type="protein sequence ID" value="KAJ8686285.1"/>
    <property type="molecule type" value="Genomic_DNA"/>
</dbReference>